<dbReference type="Gene3D" id="2.60.120.260">
    <property type="entry name" value="Galactose-binding domain-like"/>
    <property type="match status" value="1"/>
</dbReference>
<keyword evidence="2" id="KW-0677">Repeat</keyword>
<dbReference type="Gene3D" id="2.60.120.690">
    <property type="entry name" value="Proprotein convertase subtilisin/kexin type 9"/>
    <property type="match status" value="1"/>
</dbReference>
<dbReference type="InterPro" id="IPR044846">
    <property type="entry name" value="GH10"/>
</dbReference>
<dbReference type="InterPro" id="IPR003305">
    <property type="entry name" value="CenC_carb-bd"/>
</dbReference>
<sequence>MKTIVVFVLLIMLETGLGQNLLDNPSFEGDLTGTWENNGFLMERVSVDKVDGNFALKASYRDRSLEGPLQVLYGLKTGARYELSVFVKVLNDLSGTLWQNIKVTMQYEFVNPTEIGYYVIANRGLCNTSMGWIKINGSMNAPERAFNWARLAIRGPDPGVDFLVDNAALYEVPENTNWLADSYTNIDTYRKSNVNINFTLPSGVSSSQFDVQTNPDFSNAVNAANVLVSSGLKVRGHNIIWDVADNIPDAVKALSGQELRDEVDKHVQYMCNLGLGKLAHWDVMNEMTHGLYYEEKLEDRNFTKNLFRQMKTCDNVTKLFFNDYQAVDIGGSTEEYYQMMLEYLNENVPVEGLGVQGHFQEYLAVDPTLILKRVDRLATLGIDVVMTEFDVQSPDHVQRADWIEDAMRAMFSHPAMKGIVYWSFWDQDTQNVNRELIQGTNVTIIEPGQRFFCLIKKEWTTNLTRNLGSDLNVFFRGFRGDYQVIIKRSGVPIQVESFSLGSSDMTVNIKVANKTTAANVPEDKDYVPRCVSHRGQKPLGLQSTSSTNMQLTCVNVESTPSGGNEDDVASVTCGTDRVMTGCTSYQNAMLWTRKGEQVTIENGVAVCKAYNGRNSSAGVTAAARCCKVSGLSCEFRVAGPSLTFGGAQAEALCSTNTLLIGCSSYSKYPDMNGAYANDTANSCVAEGGNPVSTNPAERSGSVAYSACCSCPDMSCTHVSSLPTTLGAGDYQGVTCPFNTSMVSCNYFAPNGRSGGARIVETNGVEECRAYMGDNLSAGSRGVIATATCCM</sequence>
<dbReference type="PANTHER" id="PTHR31490">
    <property type="entry name" value="GLYCOSYL HYDROLASE"/>
    <property type="match status" value="1"/>
</dbReference>
<evidence type="ECO:0000313" key="9">
    <source>
        <dbReference type="Proteomes" id="UP000245119"/>
    </source>
</evidence>
<organism evidence="8 9">
    <name type="scientific">Pomacea canaliculata</name>
    <name type="common">Golden apple snail</name>
    <dbReference type="NCBI Taxonomy" id="400727"/>
    <lineage>
        <taxon>Eukaryota</taxon>
        <taxon>Metazoa</taxon>
        <taxon>Spiralia</taxon>
        <taxon>Lophotrochozoa</taxon>
        <taxon>Mollusca</taxon>
        <taxon>Gastropoda</taxon>
        <taxon>Caenogastropoda</taxon>
        <taxon>Architaenioglossa</taxon>
        <taxon>Ampullarioidea</taxon>
        <taxon>Ampullariidae</taxon>
        <taxon>Pomacea</taxon>
    </lineage>
</organism>
<evidence type="ECO:0000313" key="8">
    <source>
        <dbReference type="EMBL" id="PVD19497.1"/>
    </source>
</evidence>
<evidence type="ECO:0000256" key="4">
    <source>
        <dbReference type="ARBA" id="ARBA00023277"/>
    </source>
</evidence>
<dbReference type="OrthoDB" id="1650875at2759"/>
<dbReference type="EMBL" id="PZQS01000013">
    <property type="protein sequence ID" value="PVD19497.1"/>
    <property type="molecule type" value="Genomic_DNA"/>
</dbReference>
<evidence type="ECO:0000256" key="3">
    <source>
        <dbReference type="ARBA" id="ARBA00022801"/>
    </source>
</evidence>
<dbReference type="PROSITE" id="PS51760">
    <property type="entry name" value="GH10_2"/>
    <property type="match status" value="1"/>
</dbReference>
<dbReference type="Gene3D" id="3.20.20.80">
    <property type="entry name" value="Glycosidases"/>
    <property type="match status" value="1"/>
</dbReference>
<feature type="signal peptide" evidence="6">
    <location>
        <begin position="1"/>
        <end position="18"/>
    </location>
</feature>
<dbReference type="SUPFAM" id="SSF51445">
    <property type="entry name" value="(Trans)glycosidases"/>
    <property type="match status" value="1"/>
</dbReference>
<feature type="chain" id="PRO_5015624040" description="GH10 domain-containing protein" evidence="6">
    <location>
        <begin position="19"/>
        <end position="790"/>
    </location>
</feature>
<evidence type="ECO:0000256" key="6">
    <source>
        <dbReference type="SAM" id="SignalP"/>
    </source>
</evidence>
<accession>A0A2T7NEA1</accession>
<comment type="similarity">
    <text evidence="1">Belongs to the glycosyl hydrolase 10 (cellulase F) family.</text>
</comment>
<dbReference type="InterPro" id="IPR041254">
    <property type="entry name" value="PCSK9_C1"/>
</dbReference>
<dbReference type="GO" id="GO:0031176">
    <property type="term" value="F:endo-1,4-beta-xylanase activity"/>
    <property type="evidence" value="ECO:0007669"/>
    <property type="project" value="UniProtKB-ARBA"/>
</dbReference>
<keyword evidence="9" id="KW-1185">Reference proteome</keyword>
<dbReference type="GO" id="GO:0000272">
    <property type="term" value="P:polysaccharide catabolic process"/>
    <property type="evidence" value="ECO:0007669"/>
    <property type="project" value="UniProtKB-KW"/>
</dbReference>
<dbReference type="InterPro" id="IPR008979">
    <property type="entry name" value="Galactose-bd-like_sf"/>
</dbReference>
<keyword evidence="5" id="KW-0624">Polysaccharide degradation</keyword>
<evidence type="ECO:0000256" key="1">
    <source>
        <dbReference type="ARBA" id="ARBA00007495"/>
    </source>
</evidence>
<gene>
    <name evidence="8" type="ORF">C0Q70_19986</name>
</gene>
<keyword evidence="3" id="KW-0378">Hydrolase</keyword>
<proteinExistence type="inferred from homology"/>
<evidence type="ECO:0000256" key="2">
    <source>
        <dbReference type="ARBA" id="ARBA00022737"/>
    </source>
</evidence>
<evidence type="ECO:0000259" key="7">
    <source>
        <dbReference type="PROSITE" id="PS51760"/>
    </source>
</evidence>
<dbReference type="InterPro" id="IPR001000">
    <property type="entry name" value="GH10_dom"/>
</dbReference>
<dbReference type="SMART" id="SM00633">
    <property type="entry name" value="Glyco_10"/>
    <property type="match status" value="1"/>
</dbReference>
<dbReference type="AlphaFoldDB" id="A0A2T7NEA1"/>
<dbReference type="Proteomes" id="UP000245119">
    <property type="component" value="Linkage Group LG13"/>
</dbReference>
<reference evidence="8 9" key="1">
    <citation type="submission" date="2018-04" db="EMBL/GenBank/DDBJ databases">
        <title>The genome of golden apple snail Pomacea canaliculata provides insight into stress tolerance and invasive adaptation.</title>
        <authorList>
            <person name="Liu C."/>
            <person name="Liu B."/>
            <person name="Ren Y."/>
            <person name="Zhang Y."/>
            <person name="Wang H."/>
            <person name="Li S."/>
            <person name="Jiang F."/>
            <person name="Yin L."/>
            <person name="Zhang G."/>
            <person name="Qian W."/>
            <person name="Fan W."/>
        </authorList>
    </citation>
    <scope>NUCLEOTIDE SEQUENCE [LARGE SCALE GENOMIC DNA]</scope>
    <source>
        <strain evidence="8">SZHN2017</strain>
        <tissue evidence="8">Muscle</tissue>
    </source>
</reference>
<keyword evidence="4" id="KW-0119">Carbohydrate metabolism</keyword>
<dbReference type="PANTHER" id="PTHR31490:SF1">
    <property type="entry name" value="ENDO-1,4-BETA-XYLANASE 1"/>
    <property type="match status" value="1"/>
</dbReference>
<name>A0A2T7NEA1_POMCA</name>
<dbReference type="InterPro" id="IPR017853">
    <property type="entry name" value="GH"/>
</dbReference>
<comment type="caution">
    <text evidence="8">The sequence shown here is derived from an EMBL/GenBank/DDBJ whole genome shotgun (WGS) entry which is preliminary data.</text>
</comment>
<dbReference type="Pfam" id="PF02018">
    <property type="entry name" value="CBM_4_9"/>
    <property type="match status" value="1"/>
</dbReference>
<keyword evidence="6" id="KW-0732">Signal</keyword>
<dbReference type="SUPFAM" id="SSF49785">
    <property type="entry name" value="Galactose-binding domain-like"/>
    <property type="match status" value="1"/>
</dbReference>
<feature type="domain" description="GH10" evidence="7">
    <location>
        <begin position="180"/>
        <end position="457"/>
    </location>
</feature>
<evidence type="ECO:0000256" key="5">
    <source>
        <dbReference type="ARBA" id="ARBA00023326"/>
    </source>
</evidence>
<dbReference type="Pfam" id="PF18459">
    <property type="entry name" value="PCSK9_C1"/>
    <property type="match status" value="1"/>
</dbReference>
<dbReference type="PRINTS" id="PR00134">
    <property type="entry name" value="GLHYDRLASE10"/>
</dbReference>
<protein>
    <recommendedName>
        <fullName evidence="7">GH10 domain-containing protein</fullName>
    </recommendedName>
</protein>
<dbReference type="Pfam" id="PF00331">
    <property type="entry name" value="Glyco_hydro_10"/>
    <property type="match status" value="1"/>
</dbReference>